<dbReference type="EMBL" id="JANJYJ010000001">
    <property type="protein sequence ID" value="KAK3228527.1"/>
    <property type="molecule type" value="Genomic_DNA"/>
</dbReference>
<accession>A0AAE0B2B0</accession>
<dbReference type="InterPro" id="IPR055281">
    <property type="entry name" value="GIR1-2/SIED1"/>
</dbReference>
<evidence type="ECO:0000313" key="3">
    <source>
        <dbReference type="EMBL" id="KAK3228527.1"/>
    </source>
</evidence>
<dbReference type="InterPro" id="IPR056440">
    <property type="entry name" value="Zn-ribbon_GIR1"/>
</dbReference>
<dbReference type="PANTHER" id="PTHR33177:SF77">
    <property type="entry name" value="LITAF DOMAIN-CONTAINING PROTEIN"/>
    <property type="match status" value="1"/>
</dbReference>
<gene>
    <name evidence="3" type="ORF">Dsin_000408</name>
</gene>
<feature type="domain" description="GIR1-like zinc ribbon" evidence="2">
    <location>
        <begin position="489"/>
        <end position="520"/>
    </location>
</feature>
<dbReference type="PANTHER" id="PTHR33177">
    <property type="entry name" value="PUTATIVE-RELATED"/>
    <property type="match status" value="1"/>
</dbReference>
<feature type="region of interest" description="Disordered" evidence="1">
    <location>
        <begin position="417"/>
        <end position="453"/>
    </location>
</feature>
<evidence type="ECO:0000313" key="4">
    <source>
        <dbReference type="Proteomes" id="UP001281410"/>
    </source>
</evidence>
<evidence type="ECO:0000259" key="2">
    <source>
        <dbReference type="Pfam" id="PF24747"/>
    </source>
</evidence>
<comment type="caution">
    <text evidence="3">The sequence shown here is derived from an EMBL/GenBank/DDBJ whole genome shotgun (WGS) entry which is preliminary data.</text>
</comment>
<feature type="region of interest" description="Disordered" evidence="1">
    <location>
        <begin position="465"/>
        <end position="484"/>
    </location>
</feature>
<dbReference type="AlphaFoldDB" id="A0AAE0B2B0"/>
<reference evidence="3" key="1">
    <citation type="journal article" date="2023" name="Plant J.">
        <title>Genome sequences and population genomics provide insights into the demographic history, inbreeding, and mutation load of two 'living fossil' tree species of Dipteronia.</title>
        <authorList>
            <person name="Feng Y."/>
            <person name="Comes H.P."/>
            <person name="Chen J."/>
            <person name="Zhu S."/>
            <person name="Lu R."/>
            <person name="Zhang X."/>
            <person name="Li P."/>
            <person name="Qiu J."/>
            <person name="Olsen K.M."/>
            <person name="Qiu Y."/>
        </authorList>
    </citation>
    <scope>NUCLEOTIDE SEQUENCE</scope>
    <source>
        <strain evidence="3">NBL</strain>
    </source>
</reference>
<evidence type="ECO:0000256" key="1">
    <source>
        <dbReference type="SAM" id="MobiDB-lite"/>
    </source>
</evidence>
<sequence>MASYSRQLNLNEEYDNGNEVDGDVNLNINQFRQEFPRSFDLNLPALRTKLHEVNNISHAYYNRIDVMKNNIEGDRVIDLNNCQFCQEFPRLSNSRQLNLNEEYNIGNEVDGDVMINNIEGARVIDLNIDQFRQEFSRSFDLNQHALGTNVREINNISHTYCDNIEGARVIDLNINQLLQEFPISYDSRQLNLNEEYDTRNEVDSDVIIHNIEDARVIDLNIDQLRQEFLKSFDLNQPTLETNLREVNNISHTYCDKIDVMKNNIEGARVIDLNIDQLHQEFPRSSNSRQLNLNEEYNTRNEDGNDVMINNIEGDGVIDLNNNQLRQEFPRSSNLNRPSLGTNLQEVNNISHSYCEKIDVMKNNIEGARVIDLNIDQLHQGFPRSSNLNRPALGSNLREVNNISHTYCNKVGNAKRKWPMEMKTSPDEDEHEKNSRANLEISSSPPPSTDHQRSCMYNLDLNSEYIPDDDDEEENHPKKKKKDGGIPSDLIVMGCFRCLMYVMVSGAEPQCPKCKSIVLIDQFRVKPPAKK</sequence>
<proteinExistence type="predicted"/>
<dbReference type="Pfam" id="PF24747">
    <property type="entry name" value="Zn-ribbon_GIR1"/>
    <property type="match status" value="1"/>
</dbReference>
<keyword evidence="4" id="KW-1185">Reference proteome</keyword>
<protein>
    <recommendedName>
        <fullName evidence="2">GIR1-like zinc ribbon domain-containing protein</fullName>
    </recommendedName>
</protein>
<name>A0AAE0B2B0_9ROSI</name>
<dbReference type="Proteomes" id="UP001281410">
    <property type="component" value="Unassembled WGS sequence"/>
</dbReference>
<organism evidence="3 4">
    <name type="scientific">Dipteronia sinensis</name>
    <dbReference type="NCBI Taxonomy" id="43782"/>
    <lineage>
        <taxon>Eukaryota</taxon>
        <taxon>Viridiplantae</taxon>
        <taxon>Streptophyta</taxon>
        <taxon>Embryophyta</taxon>
        <taxon>Tracheophyta</taxon>
        <taxon>Spermatophyta</taxon>
        <taxon>Magnoliopsida</taxon>
        <taxon>eudicotyledons</taxon>
        <taxon>Gunneridae</taxon>
        <taxon>Pentapetalae</taxon>
        <taxon>rosids</taxon>
        <taxon>malvids</taxon>
        <taxon>Sapindales</taxon>
        <taxon>Sapindaceae</taxon>
        <taxon>Hippocastanoideae</taxon>
        <taxon>Acereae</taxon>
        <taxon>Dipteronia</taxon>
    </lineage>
</organism>
<feature type="compositionally biased region" description="Basic and acidic residues" evidence="1">
    <location>
        <begin position="417"/>
        <end position="434"/>
    </location>
</feature>